<protein>
    <submittedName>
        <fullName evidence="1">Uncharacterized protein</fullName>
    </submittedName>
</protein>
<gene>
    <name evidence="1" type="ORF">EV663_10722</name>
</gene>
<dbReference type="Proteomes" id="UP000295050">
    <property type="component" value="Unassembled WGS sequence"/>
</dbReference>
<reference evidence="1 2" key="1">
    <citation type="submission" date="2019-03" db="EMBL/GenBank/DDBJ databases">
        <title>Genomic Encyclopedia of Type Strains, Phase IV (KMG-IV): sequencing the most valuable type-strain genomes for metagenomic binning, comparative biology and taxonomic classification.</title>
        <authorList>
            <person name="Goeker M."/>
        </authorList>
    </citation>
    <scope>NUCLEOTIDE SEQUENCE [LARGE SCALE GENOMIC DNA]</scope>
    <source>
        <strain evidence="1 2">DSM 24766</strain>
    </source>
</reference>
<sequence>MGIFTKKKNRVARRTLPGAWLFQPACRARKVVLFAGR</sequence>
<keyword evidence="2" id="KW-1185">Reference proteome</keyword>
<comment type="caution">
    <text evidence="1">The sequence shown here is derived from an EMBL/GenBank/DDBJ whole genome shotgun (WGS) entry which is preliminary data.</text>
</comment>
<name>A0A4R2REM4_9RHOB</name>
<dbReference type="AlphaFoldDB" id="A0A4R2REM4"/>
<organism evidence="1 2">
    <name type="scientific">Rhodovulum bhavnagarense</name>
    <dbReference type="NCBI Taxonomy" id="992286"/>
    <lineage>
        <taxon>Bacteria</taxon>
        <taxon>Pseudomonadati</taxon>
        <taxon>Pseudomonadota</taxon>
        <taxon>Alphaproteobacteria</taxon>
        <taxon>Rhodobacterales</taxon>
        <taxon>Paracoccaceae</taxon>
        <taxon>Rhodovulum</taxon>
    </lineage>
</organism>
<accession>A0A4R2REM4</accession>
<dbReference type="EMBL" id="SLXU01000007">
    <property type="protein sequence ID" value="TCP60848.1"/>
    <property type="molecule type" value="Genomic_DNA"/>
</dbReference>
<proteinExistence type="predicted"/>
<evidence type="ECO:0000313" key="2">
    <source>
        <dbReference type="Proteomes" id="UP000295050"/>
    </source>
</evidence>
<evidence type="ECO:0000313" key="1">
    <source>
        <dbReference type="EMBL" id="TCP60848.1"/>
    </source>
</evidence>